<dbReference type="KEGG" id="dph:EHF33_11260"/>
<gene>
    <name evidence="1" type="ORF">EHF33_11260</name>
</gene>
<evidence type="ECO:0000313" key="1">
    <source>
        <dbReference type="EMBL" id="AZI43248.1"/>
    </source>
</evidence>
<dbReference type="AlphaFoldDB" id="A0A3G8YD32"/>
<dbReference type="SUPFAM" id="SSF88723">
    <property type="entry name" value="PIN domain-like"/>
    <property type="match status" value="1"/>
</dbReference>
<proteinExistence type="predicted"/>
<keyword evidence="2" id="KW-1185">Reference proteome</keyword>
<reference evidence="1 2" key="1">
    <citation type="submission" date="2018-11" db="EMBL/GenBank/DDBJ databases">
        <title>Deinococcus shelandsis sp. nov., isolated from South Shetland Islands soil of Antarctica.</title>
        <authorList>
            <person name="Tian J."/>
        </authorList>
    </citation>
    <scope>NUCLEOTIDE SEQUENCE [LARGE SCALE GENOMIC DNA]</scope>
    <source>
        <strain evidence="1 2">S14-83T</strain>
    </source>
</reference>
<dbReference type="InterPro" id="IPR029060">
    <property type="entry name" value="PIN-like_dom_sf"/>
</dbReference>
<dbReference type="RefSeq" id="WP_124871427.1">
    <property type="nucleotide sequence ID" value="NZ_CP034183.1"/>
</dbReference>
<sequence>MTTYVIDTNIFIRLYSWNPREIKLYDHIWSAIDGAIKSGSMITDSTVQMELDKHNSPAKEWVKTQMGLVIPMSNEIFVCAQEIMARCPSLVDPESERNHADPFIIAAALIKDGVAVSDEKPRKQQSDRCKVPDACDEFGVKCLNFTAFANEFPWH</sequence>
<organism evidence="1 2">
    <name type="scientific">Deinococcus psychrotolerans</name>
    <dbReference type="NCBI Taxonomy" id="2489213"/>
    <lineage>
        <taxon>Bacteria</taxon>
        <taxon>Thermotogati</taxon>
        <taxon>Deinococcota</taxon>
        <taxon>Deinococci</taxon>
        <taxon>Deinococcales</taxon>
        <taxon>Deinococcaceae</taxon>
        <taxon>Deinococcus</taxon>
    </lineage>
</organism>
<dbReference type="InterPro" id="IPR016541">
    <property type="entry name" value="UCP008505"/>
</dbReference>
<name>A0A3G8YD32_9DEIO</name>
<dbReference type="Pfam" id="PF14367">
    <property type="entry name" value="DUF4411"/>
    <property type="match status" value="1"/>
</dbReference>
<evidence type="ECO:0000313" key="2">
    <source>
        <dbReference type="Proteomes" id="UP000276417"/>
    </source>
</evidence>
<dbReference type="EMBL" id="CP034183">
    <property type="protein sequence ID" value="AZI43248.1"/>
    <property type="molecule type" value="Genomic_DNA"/>
</dbReference>
<dbReference type="OrthoDB" id="338425at2"/>
<dbReference type="Proteomes" id="UP000276417">
    <property type="component" value="Chromosome 1"/>
</dbReference>
<protein>
    <submittedName>
        <fullName evidence="1">DUF4411 family protein</fullName>
    </submittedName>
</protein>
<accession>A0A3G8YD32</accession>
<dbReference type="PIRSF" id="PIRSF008505">
    <property type="entry name" value="UCP008505"/>
    <property type="match status" value="1"/>
</dbReference>